<sequence length="139" mass="15752">MDPEAAHIVLSQATCPIHILTWEACLLENYNVTNDWRFNGPLADIHSDILDLITKPEKKLTDAYGSETWAPADAILMASFLFPEDMILKEEQHRAYVELSGMYTRGQVAVERVDLDLPKNVHFIVKVNETAFQSHILDA</sequence>
<comment type="similarity">
    <text evidence="1">Belongs to the IUNH family.</text>
</comment>
<dbReference type="Gene3D" id="3.90.245.10">
    <property type="entry name" value="Ribonucleoside hydrolase-like"/>
    <property type="match status" value="1"/>
</dbReference>
<dbReference type="GO" id="GO:0016799">
    <property type="term" value="F:hydrolase activity, hydrolyzing N-glycosyl compounds"/>
    <property type="evidence" value="ECO:0007669"/>
    <property type="project" value="InterPro"/>
</dbReference>
<evidence type="ECO:0000313" key="4">
    <source>
        <dbReference type="Proteomes" id="UP000015102"/>
    </source>
</evidence>
<evidence type="ECO:0000259" key="2">
    <source>
        <dbReference type="Pfam" id="PF01156"/>
    </source>
</evidence>
<dbReference type="EMBL" id="CAQQ02196849">
    <property type="status" value="NOT_ANNOTATED_CDS"/>
    <property type="molecule type" value="Genomic_DNA"/>
</dbReference>
<dbReference type="HOGENOM" id="CLU_1850177_0_0_1"/>
<dbReference type="EnsemblMetazoa" id="MESCA007449-RA">
    <property type="protein sequence ID" value="MESCA007449-PA"/>
    <property type="gene ID" value="MESCA007449"/>
</dbReference>
<dbReference type="InterPro" id="IPR052775">
    <property type="entry name" value="IUN_hydrolase"/>
</dbReference>
<reference evidence="4" key="1">
    <citation type="submission" date="2013-02" db="EMBL/GenBank/DDBJ databases">
        <authorList>
            <person name="Hughes D."/>
        </authorList>
    </citation>
    <scope>NUCLEOTIDE SEQUENCE</scope>
    <source>
        <strain>Durham</strain>
        <strain evidence="4">NC isolate 2 -- Noor lab</strain>
    </source>
</reference>
<dbReference type="PANTHER" id="PTHR46190:SF1">
    <property type="entry name" value="SI:CH211-201H21.5"/>
    <property type="match status" value="1"/>
</dbReference>
<dbReference type="InterPro" id="IPR036452">
    <property type="entry name" value="Ribo_hydro-like"/>
</dbReference>
<feature type="domain" description="Inosine/uridine-preferring nucleoside hydrolase" evidence="2">
    <location>
        <begin position="1"/>
        <end position="133"/>
    </location>
</feature>
<dbReference type="EMBL" id="CAQQ02196848">
    <property type="status" value="NOT_ANNOTATED_CDS"/>
    <property type="molecule type" value="Genomic_DNA"/>
</dbReference>
<evidence type="ECO:0000256" key="1">
    <source>
        <dbReference type="ARBA" id="ARBA00009176"/>
    </source>
</evidence>
<organism evidence="3 4">
    <name type="scientific">Megaselia scalaris</name>
    <name type="common">Humpbacked fly</name>
    <name type="synonym">Phora scalaris</name>
    <dbReference type="NCBI Taxonomy" id="36166"/>
    <lineage>
        <taxon>Eukaryota</taxon>
        <taxon>Metazoa</taxon>
        <taxon>Ecdysozoa</taxon>
        <taxon>Arthropoda</taxon>
        <taxon>Hexapoda</taxon>
        <taxon>Insecta</taxon>
        <taxon>Pterygota</taxon>
        <taxon>Neoptera</taxon>
        <taxon>Endopterygota</taxon>
        <taxon>Diptera</taxon>
        <taxon>Brachycera</taxon>
        <taxon>Muscomorpha</taxon>
        <taxon>Platypezoidea</taxon>
        <taxon>Phoridae</taxon>
        <taxon>Megaseliini</taxon>
        <taxon>Megaselia</taxon>
    </lineage>
</organism>
<reference evidence="3" key="2">
    <citation type="submission" date="2015-06" db="UniProtKB">
        <authorList>
            <consortium name="EnsemblMetazoa"/>
        </authorList>
    </citation>
    <scope>IDENTIFICATION</scope>
</reference>
<dbReference type="SUPFAM" id="SSF53590">
    <property type="entry name" value="Nucleoside hydrolase"/>
    <property type="match status" value="1"/>
</dbReference>
<dbReference type="AlphaFoldDB" id="T1GUN2"/>
<dbReference type="Proteomes" id="UP000015102">
    <property type="component" value="Unassembled WGS sequence"/>
</dbReference>
<dbReference type="PANTHER" id="PTHR46190">
    <property type="entry name" value="SI:CH211-201H21.5-RELATED"/>
    <property type="match status" value="1"/>
</dbReference>
<dbReference type="OMA" id="KAQFMKK"/>
<dbReference type="Pfam" id="PF01156">
    <property type="entry name" value="IU_nuc_hydro"/>
    <property type="match status" value="1"/>
</dbReference>
<keyword evidence="4" id="KW-1185">Reference proteome</keyword>
<dbReference type="InterPro" id="IPR001910">
    <property type="entry name" value="Inosine/uridine_hydrolase_dom"/>
</dbReference>
<dbReference type="STRING" id="36166.T1GUN2"/>
<protein>
    <recommendedName>
        <fullName evidence="2">Inosine/uridine-preferring nucleoside hydrolase domain-containing protein</fullName>
    </recommendedName>
</protein>
<evidence type="ECO:0000313" key="3">
    <source>
        <dbReference type="EnsemblMetazoa" id="MESCA007449-PA"/>
    </source>
</evidence>
<proteinExistence type="inferred from homology"/>
<name>T1GUN2_MEGSC</name>
<accession>T1GUN2</accession>